<evidence type="ECO:0000256" key="2">
    <source>
        <dbReference type="SAM" id="Phobius"/>
    </source>
</evidence>
<evidence type="ECO:0000256" key="1">
    <source>
        <dbReference type="SAM" id="MobiDB-lite"/>
    </source>
</evidence>
<keyword evidence="2" id="KW-0472">Membrane</keyword>
<keyword evidence="2" id="KW-0812">Transmembrane</keyword>
<keyword evidence="2" id="KW-1133">Transmembrane helix</keyword>
<dbReference type="Proteomes" id="UP000198406">
    <property type="component" value="Unassembled WGS sequence"/>
</dbReference>
<evidence type="ECO:0000313" key="4">
    <source>
        <dbReference type="Proteomes" id="UP000198406"/>
    </source>
</evidence>
<feature type="region of interest" description="Disordered" evidence="1">
    <location>
        <begin position="1"/>
        <end position="21"/>
    </location>
</feature>
<evidence type="ECO:0000313" key="3">
    <source>
        <dbReference type="EMBL" id="GAX18530.1"/>
    </source>
</evidence>
<feature type="transmembrane region" description="Helical" evidence="2">
    <location>
        <begin position="41"/>
        <end position="61"/>
    </location>
</feature>
<protein>
    <submittedName>
        <fullName evidence="3">Uncharacterized protein</fullName>
    </submittedName>
</protein>
<comment type="caution">
    <text evidence="3">The sequence shown here is derived from an EMBL/GenBank/DDBJ whole genome shotgun (WGS) entry which is preliminary data.</text>
</comment>
<dbReference type="AlphaFoldDB" id="A0A1Z5JWX6"/>
<name>A0A1Z5JWX6_FISSO</name>
<dbReference type="EMBL" id="BDSP01000131">
    <property type="protein sequence ID" value="GAX18530.1"/>
    <property type="molecule type" value="Genomic_DNA"/>
</dbReference>
<reference evidence="3 4" key="1">
    <citation type="journal article" date="2015" name="Plant Cell">
        <title>Oil accumulation by the oleaginous diatom Fistulifera solaris as revealed by the genome and transcriptome.</title>
        <authorList>
            <person name="Tanaka T."/>
            <person name="Maeda Y."/>
            <person name="Veluchamy A."/>
            <person name="Tanaka M."/>
            <person name="Abida H."/>
            <person name="Marechal E."/>
            <person name="Bowler C."/>
            <person name="Muto M."/>
            <person name="Sunaga Y."/>
            <person name="Tanaka M."/>
            <person name="Yoshino T."/>
            <person name="Taniguchi T."/>
            <person name="Fukuda Y."/>
            <person name="Nemoto M."/>
            <person name="Matsumoto M."/>
            <person name="Wong P.S."/>
            <person name="Aburatani S."/>
            <person name="Fujibuchi W."/>
        </authorList>
    </citation>
    <scope>NUCLEOTIDE SEQUENCE [LARGE SCALE GENOMIC DNA]</scope>
    <source>
        <strain evidence="3 4">JPCC DA0580</strain>
    </source>
</reference>
<accession>A0A1Z5JWX6</accession>
<keyword evidence="4" id="KW-1185">Reference proteome</keyword>
<proteinExistence type="predicted"/>
<gene>
    <name evidence="3" type="ORF">FisN_10Hh270</name>
</gene>
<sequence length="320" mass="36500">MSSDNNNGVHTPIEEGEEKPLLSPRQQITWEDLERERRQRLCLALSIFCCACILVGGIGVWKLHMTLARDTAHYYTALATHALESIGNNYPIPDQCETTLLLFRHCDKDGPHIQDEHGNEHCGYLGYERAAYMATLFGPQARWPLPSHLFALLPERNSNLNYREYETLLPLSRKVNLEIDLARHPQLANEFLDLLATGDLCDKVTVVSWKHSYMVELAARLGCGPDNGCPSTYEEREFDQLWQLKFVYNPPTSSQFDPDFSSRRRILKGKKSHRGGKHPNHEWAVYGTVSQMNFDPLSFSYQNGDYQGNGSGNWEEGQEP</sequence>
<dbReference type="OrthoDB" id="41854at2759"/>
<organism evidence="3 4">
    <name type="scientific">Fistulifera solaris</name>
    <name type="common">Oleaginous diatom</name>
    <dbReference type="NCBI Taxonomy" id="1519565"/>
    <lineage>
        <taxon>Eukaryota</taxon>
        <taxon>Sar</taxon>
        <taxon>Stramenopiles</taxon>
        <taxon>Ochrophyta</taxon>
        <taxon>Bacillariophyta</taxon>
        <taxon>Bacillariophyceae</taxon>
        <taxon>Bacillariophycidae</taxon>
        <taxon>Naviculales</taxon>
        <taxon>Naviculaceae</taxon>
        <taxon>Fistulifera</taxon>
    </lineage>
</organism>
<dbReference type="InParanoid" id="A0A1Z5JWX6"/>